<sequence>MSAELRRLLLAQESSDGLPTVLRYLYSAFPPTSVPSLFSSRSPGSGSCGNRRPRLPRTDEREWPSCRDVSPNRLSFPIEGYLVH</sequence>
<dbReference type="Proteomes" id="UP001222027">
    <property type="component" value="Unassembled WGS sequence"/>
</dbReference>
<dbReference type="EMBL" id="JAQQAF010000008">
    <property type="protein sequence ID" value="KAJ8464623.1"/>
    <property type="molecule type" value="Genomic_DNA"/>
</dbReference>
<evidence type="ECO:0000313" key="2">
    <source>
        <dbReference type="EMBL" id="KAJ8464623.1"/>
    </source>
</evidence>
<feature type="compositionally biased region" description="Basic and acidic residues" evidence="1">
    <location>
        <begin position="56"/>
        <end position="65"/>
    </location>
</feature>
<reference evidence="2 3" key="1">
    <citation type="submission" date="2022-12" db="EMBL/GenBank/DDBJ databases">
        <title>Chromosome-scale assembly of the Ensete ventricosum genome.</title>
        <authorList>
            <person name="Dussert Y."/>
            <person name="Stocks J."/>
            <person name="Wendawek A."/>
            <person name="Woldeyes F."/>
            <person name="Nichols R.A."/>
            <person name="Borrell J.S."/>
        </authorList>
    </citation>
    <scope>NUCLEOTIDE SEQUENCE [LARGE SCALE GENOMIC DNA]</scope>
    <source>
        <strain evidence="3">cv. Maze</strain>
        <tissue evidence="2">Seeds</tissue>
    </source>
</reference>
<feature type="region of interest" description="Disordered" evidence="1">
    <location>
        <begin position="34"/>
        <end position="66"/>
    </location>
</feature>
<feature type="compositionally biased region" description="Low complexity" evidence="1">
    <location>
        <begin position="34"/>
        <end position="50"/>
    </location>
</feature>
<name>A0AAV8Q328_ENSVE</name>
<protein>
    <submittedName>
        <fullName evidence="2">Uncharacterized protein</fullName>
    </submittedName>
</protein>
<accession>A0AAV8Q328</accession>
<comment type="caution">
    <text evidence="2">The sequence shown here is derived from an EMBL/GenBank/DDBJ whole genome shotgun (WGS) entry which is preliminary data.</text>
</comment>
<keyword evidence="3" id="KW-1185">Reference proteome</keyword>
<evidence type="ECO:0000313" key="3">
    <source>
        <dbReference type="Proteomes" id="UP001222027"/>
    </source>
</evidence>
<evidence type="ECO:0000256" key="1">
    <source>
        <dbReference type="SAM" id="MobiDB-lite"/>
    </source>
</evidence>
<organism evidence="2 3">
    <name type="scientific">Ensete ventricosum</name>
    <name type="common">Abyssinian banana</name>
    <name type="synonym">Musa ensete</name>
    <dbReference type="NCBI Taxonomy" id="4639"/>
    <lineage>
        <taxon>Eukaryota</taxon>
        <taxon>Viridiplantae</taxon>
        <taxon>Streptophyta</taxon>
        <taxon>Embryophyta</taxon>
        <taxon>Tracheophyta</taxon>
        <taxon>Spermatophyta</taxon>
        <taxon>Magnoliopsida</taxon>
        <taxon>Liliopsida</taxon>
        <taxon>Zingiberales</taxon>
        <taxon>Musaceae</taxon>
        <taxon>Ensete</taxon>
    </lineage>
</organism>
<proteinExistence type="predicted"/>
<dbReference type="AlphaFoldDB" id="A0AAV8Q328"/>
<gene>
    <name evidence="2" type="ORF">OPV22_027175</name>
</gene>